<reference evidence="6" key="1">
    <citation type="journal article" date="2012" name="Nature">
        <title>The tomato genome sequence provides insights into fleshy fruit evolution.</title>
        <authorList>
            <consortium name="Tomato Genome Consortium"/>
        </authorList>
    </citation>
    <scope>NUCLEOTIDE SEQUENCE [LARGE SCALE GENOMIC DNA]</scope>
    <source>
        <strain evidence="6">cv. Heinz 1706</strain>
    </source>
</reference>
<dbReference type="EnsemblPlants" id="Solyc03g095753.1.1">
    <property type="protein sequence ID" value="Solyc03g095753.1.1"/>
    <property type="gene ID" value="Solyc03g095753.1"/>
</dbReference>
<protein>
    <submittedName>
        <fullName evidence="6">Uncharacterized protein</fullName>
    </submittedName>
</protein>
<accession>A0A3Q7GBP9</accession>
<keyword evidence="2 5" id="KW-0812">Transmembrane</keyword>
<evidence type="ECO:0000313" key="7">
    <source>
        <dbReference type="Proteomes" id="UP000004994"/>
    </source>
</evidence>
<organism evidence="6">
    <name type="scientific">Solanum lycopersicum</name>
    <name type="common">Tomato</name>
    <name type="synonym">Lycopersicon esculentum</name>
    <dbReference type="NCBI Taxonomy" id="4081"/>
    <lineage>
        <taxon>Eukaryota</taxon>
        <taxon>Viridiplantae</taxon>
        <taxon>Streptophyta</taxon>
        <taxon>Embryophyta</taxon>
        <taxon>Tracheophyta</taxon>
        <taxon>Spermatophyta</taxon>
        <taxon>Magnoliopsida</taxon>
        <taxon>eudicotyledons</taxon>
        <taxon>Gunneridae</taxon>
        <taxon>Pentapetalae</taxon>
        <taxon>asterids</taxon>
        <taxon>lamiids</taxon>
        <taxon>Solanales</taxon>
        <taxon>Solanaceae</taxon>
        <taxon>Solanoideae</taxon>
        <taxon>Solaneae</taxon>
        <taxon>Solanum</taxon>
        <taxon>Solanum subgen. Lycopersicon</taxon>
    </lineage>
</organism>
<dbReference type="PANTHER" id="PTHR43184:SF16">
    <property type="entry name" value="MAJOR FACILITATOR SUPERFAMILY (MFS) PROFILE DOMAIN-CONTAINING PROTEIN"/>
    <property type="match status" value="1"/>
</dbReference>
<proteinExistence type="predicted"/>
<dbReference type="GO" id="GO:0016020">
    <property type="term" value="C:membrane"/>
    <property type="evidence" value="ECO:0007669"/>
    <property type="project" value="UniProtKB-SubCell"/>
</dbReference>
<evidence type="ECO:0000313" key="6">
    <source>
        <dbReference type="EnsemblPlants" id="Solyc03g095753.1.1"/>
    </source>
</evidence>
<keyword evidence="4 5" id="KW-0472">Membrane</keyword>
<evidence type="ECO:0000256" key="2">
    <source>
        <dbReference type="ARBA" id="ARBA00022692"/>
    </source>
</evidence>
<evidence type="ECO:0000256" key="4">
    <source>
        <dbReference type="ARBA" id="ARBA00023136"/>
    </source>
</evidence>
<dbReference type="PANTHER" id="PTHR43184">
    <property type="entry name" value="MAJOR FACILITATOR SUPERFAMILY TRANSPORTER 16, ISOFORM B"/>
    <property type="match status" value="1"/>
</dbReference>
<evidence type="ECO:0000256" key="1">
    <source>
        <dbReference type="ARBA" id="ARBA00004141"/>
    </source>
</evidence>
<dbReference type="Proteomes" id="UP000004994">
    <property type="component" value="Chromosome 3"/>
</dbReference>
<feature type="transmembrane region" description="Helical" evidence="5">
    <location>
        <begin position="60"/>
        <end position="80"/>
    </location>
</feature>
<dbReference type="AlphaFoldDB" id="A0A3Q7GBP9"/>
<feature type="transmembrane region" description="Helical" evidence="5">
    <location>
        <begin position="121"/>
        <end position="140"/>
    </location>
</feature>
<name>A0A3Q7GBP9_SOLLC</name>
<dbReference type="InParanoid" id="A0A3Q7GBP9"/>
<dbReference type="Gramene" id="Solyc03g095753.1.1">
    <property type="protein sequence ID" value="Solyc03g095753.1.1"/>
    <property type="gene ID" value="Solyc03g095753.1"/>
</dbReference>
<dbReference type="GO" id="GO:0055062">
    <property type="term" value="P:phosphate ion homeostasis"/>
    <property type="evidence" value="ECO:0000318"/>
    <property type="project" value="GO_Central"/>
</dbReference>
<reference evidence="6" key="2">
    <citation type="submission" date="2019-01" db="UniProtKB">
        <authorList>
            <consortium name="EnsemblPlants"/>
        </authorList>
    </citation>
    <scope>IDENTIFICATION</scope>
    <source>
        <strain evidence="6">cv. Heinz 1706</strain>
    </source>
</reference>
<comment type="subcellular location">
    <subcellularLocation>
        <location evidence="1">Membrane</location>
        <topology evidence="1">Multi-pass membrane protein</topology>
    </subcellularLocation>
</comment>
<evidence type="ECO:0000256" key="3">
    <source>
        <dbReference type="ARBA" id="ARBA00022989"/>
    </source>
</evidence>
<keyword evidence="7" id="KW-1185">Reference proteome</keyword>
<keyword evidence="3 5" id="KW-1133">Transmembrane helix</keyword>
<sequence length="260" mass="30347">MVAGSLFQPTRCPLVVAMLGNWVCNKEVTYNGMLTHLLETLRGTYSHQYYLNYGWGRSMIVAHILIDFSYMIVFIFLPVLSCYRQEKEDEELNKPLSRSNRKENQLWVLEKHRGFQESGHLLFAFFGCLHISLSCLRYYIRHTNMLTVLHLSYWICRLVVFLLYYVKVYLDPFVTILVLRNLVTYQHCLMSKGCRAKFVQNIIVFMYDDKHCLMKRIQDQSSHYNPAGEDVYKGVSKVGCILLETSEGGGERTHNSVMPI</sequence>
<evidence type="ECO:0000256" key="5">
    <source>
        <dbReference type="SAM" id="Phobius"/>
    </source>
</evidence>